<feature type="region of interest" description="Disordered" evidence="1">
    <location>
        <begin position="337"/>
        <end position="361"/>
    </location>
</feature>
<dbReference type="Proteomes" id="UP000290540">
    <property type="component" value="Unassembled WGS sequence"/>
</dbReference>
<organism evidence="2 3">
    <name type="scientific">Fusarium oxysporum f. sp. narcissi</name>
    <dbReference type="NCBI Taxonomy" id="451672"/>
    <lineage>
        <taxon>Eukaryota</taxon>
        <taxon>Fungi</taxon>
        <taxon>Dikarya</taxon>
        <taxon>Ascomycota</taxon>
        <taxon>Pezizomycotina</taxon>
        <taxon>Sordariomycetes</taxon>
        <taxon>Hypocreomycetidae</taxon>
        <taxon>Hypocreales</taxon>
        <taxon>Nectriaceae</taxon>
        <taxon>Fusarium</taxon>
        <taxon>Fusarium oxysporum species complex</taxon>
    </lineage>
</organism>
<dbReference type="InterPro" id="IPR025533">
    <property type="entry name" value="DUF4419"/>
</dbReference>
<evidence type="ECO:0000313" key="3">
    <source>
        <dbReference type="Proteomes" id="UP000290540"/>
    </source>
</evidence>
<dbReference type="EMBL" id="MQTW01000740">
    <property type="protein sequence ID" value="RYC79187.1"/>
    <property type="molecule type" value="Genomic_DNA"/>
</dbReference>
<gene>
    <name evidence="2" type="ORF">BFJ63_vAg17932</name>
</gene>
<evidence type="ECO:0008006" key="4">
    <source>
        <dbReference type="Google" id="ProtNLM"/>
    </source>
</evidence>
<dbReference type="PANTHER" id="PTHR31252">
    <property type="entry name" value="DUF4419 DOMAIN-CONTAINING PROTEIN"/>
    <property type="match status" value="1"/>
</dbReference>
<sequence length="425" mass="47119">MPVTLQIAEHPATGWEKPRVASAEDLLEGASPRNFRRCERIIQSSFSRGALREHRTSASENGFVWSAYHAYSNHHHLTIRPEDVWFAILTQLSFFINANAEQLRAFFVSHEGKKELEVVAVGTLESANFGALAQQMTGLISKNVNDPELGTWVMPSFSTTSDTDRVVASVLFMGAMQKYFSYTINLVCGIPSVTLLGEVSDWKDIQARLAKIEQLGEEPTQFAEMLRPILRHLILSFEQPNNPDVTRFWNTIATKNPMFSGTDYISGWIGAFCFWEENGASKPRFKEDVVLEGVSYPTVDIDKVPVGFASVPVTVNDNDAKFECTMLAGSFGIQAQPSSQEGSLEQGSTESEPQGHETSTSALVKVQPLSGWIMYENEAAEAVQAREEEKKVLNDKINTGMEASGSEGFSALLPLYRRLGELEAF</sequence>
<dbReference type="Pfam" id="PF14388">
    <property type="entry name" value="DUF4419"/>
    <property type="match status" value="1"/>
</dbReference>
<evidence type="ECO:0000256" key="1">
    <source>
        <dbReference type="SAM" id="MobiDB-lite"/>
    </source>
</evidence>
<evidence type="ECO:0000313" key="2">
    <source>
        <dbReference type="EMBL" id="RYC79187.1"/>
    </source>
</evidence>
<proteinExistence type="predicted"/>
<dbReference type="PANTHER" id="PTHR31252:SF11">
    <property type="entry name" value="DUF4419 DOMAIN-CONTAINING PROTEIN"/>
    <property type="match status" value="1"/>
</dbReference>
<comment type="caution">
    <text evidence="2">The sequence shown here is derived from an EMBL/GenBank/DDBJ whole genome shotgun (WGS) entry which is preliminary data.</text>
</comment>
<name>A0A4Q2V5M8_FUSOX</name>
<accession>A0A4Q2V5M8</accession>
<dbReference type="AlphaFoldDB" id="A0A4Q2V5M8"/>
<reference evidence="2 3" key="1">
    <citation type="submission" date="2016-12" db="EMBL/GenBank/DDBJ databases">
        <title>Draft genome sequence of Fusarium oxysporum causing rot on Narcissus.</title>
        <authorList>
            <person name="Armitage A.D."/>
            <person name="Taylor A."/>
            <person name="Clarkson J.P."/>
            <person name="Harrison R.J."/>
            <person name="Jackson A.C."/>
        </authorList>
    </citation>
    <scope>NUCLEOTIDE SEQUENCE [LARGE SCALE GENOMIC DNA]</scope>
    <source>
        <strain evidence="2 3">N139</strain>
    </source>
</reference>
<protein>
    <recommendedName>
        <fullName evidence="4">DUF4419 domain-containing protein</fullName>
    </recommendedName>
</protein>